<keyword evidence="3" id="KW-0479">Metal-binding</keyword>
<keyword evidence="1" id="KW-0813">Transport</keyword>
<evidence type="ECO:0000313" key="8">
    <source>
        <dbReference type="EMBL" id="VAX15491.1"/>
    </source>
</evidence>
<dbReference type="GO" id="GO:0005506">
    <property type="term" value="F:iron ion binding"/>
    <property type="evidence" value="ECO:0007669"/>
    <property type="project" value="InterPro"/>
</dbReference>
<feature type="domain" description="Cytochrome c" evidence="7">
    <location>
        <begin position="249"/>
        <end position="337"/>
    </location>
</feature>
<dbReference type="Pfam" id="PF13442">
    <property type="entry name" value="Cytochrome_CBB3"/>
    <property type="match status" value="3"/>
</dbReference>
<feature type="region of interest" description="Disordered" evidence="6">
    <location>
        <begin position="273"/>
        <end position="292"/>
    </location>
</feature>
<dbReference type="Gene3D" id="1.10.760.10">
    <property type="entry name" value="Cytochrome c-like domain"/>
    <property type="match status" value="3"/>
</dbReference>
<feature type="domain" description="Cytochrome c" evidence="7">
    <location>
        <begin position="19"/>
        <end position="107"/>
    </location>
</feature>
<dbReference type="InterPro" id="IPR050597">
    <property type="entry name" value="Cytochrome_c_Oxidase_Subunit"/>
</dbReference>
<dbReference type="SUPFAM" id="SSF46626">
    <property type="entry name" value="Cytochrome c"/>
    <property type="match status" value="3"/>
</dbReference>
<dbReference type="InterPro" id="IPR036909">
    <property type="entry name" value="Cyt_c-like_dom_sf"/>
</dbReference>
<proteinExistence type="predicted"/>
<dbReference type="PROSITE" id="PS51007">
    <property type="entry name" value="CYTC"/>
    <property type="match status" value="3"/>
</dbReference>
<evidence type="ECO:0000256" key="6">
    <source>
        <dbReference type="SAM" id="MobiDB-lite"/>
    </source>
</evidence>
<dbReference type="GO" id="GO:0009055">
    <property type="term" value="F:electron transfer activity"/>
    <property type="evidence" value="ECO:0007669"/>
    <property type="project" value="InterPro"/>
</dbReference>
<dbReference type="PRINTS" id="PR00605">
    <property type="entry name" value="CYTCHROMECIC"/>
</dbReference>
<keyword evidence="4" id="KW-0249">Electron transport</keyword>
<dbReference type="InterPro" id="IPR009056">
    <property type="entry name" value="Cyt_c-like_dom"/>
</dbReference>
<name>A0A3B1BLS3_9ZZZZ</name>
<keyword evidence="5" id="KW-0408">Iron</keyword>
<protein>
    <recommendedName>
        <fullName evidence="7">Cytochrome c domain-containing protein</fullName>
    </recommendedName>
</protein>
<accession>A0A3B1BLS3</accession>
<dbReference type="InterPro" id="IPR008168">
    <property type="entry name" value="Cyt_C_IC"/>
</dbReference>
<evidence type="ECO:0000256" key="1">
    <source>
        <dbReference type="ARBA" id="ARBA00022448"/>
    </source>
</evidence>
<dbReference type="PANTHER" id="PTHR33751">
    <property type="entry name" value="CBB3-TYPE CYTOCHROME C OXIDASE SUBUNIT FIXP"/>
    <property type="match status" value="1"/>
</dbReference>
<organism evidence="8">
    <name type="scientific">hydrothermal vent metagenome</name>
    <dbReference type="NCBI Taxonomy" id="652676"/>
    <lineage>
        <taxon>unclassified sequences</taxon>
        <taxon>metagenomes</taxon>
        <taxon>ecological metagenomes</taxon>
    </lineage>
</organism>
<dbReference type="PANTHER" id="PTHR33751:SF1">
    <property type="entry name" value="CBB3-TYPE CYTOCHROME C OXIDASE SUBUNIT FIXP"/>
    <property type="match status" value="1"/>
</dbReference>
<feature type="domain" description="Cytochrome c" evidence="7">
    <location>
        <begin position="113"/>
        <end position="201"/>
    </location>
</feature>
<reference evidence="8" key="1">
    <citation type="submission" date="2018-06" db="EMBL/GenBank/DDBJ databases">
        <authorList>
            <person name="Zhirakovskaya E."/>
        </authorList>
    </citation>
    <scope>NUCLEOTIDE SEQUENCE</scope>
</reference>
<evidence type="ECO:0000256" key="3">
    <source>
        <dbReference type="ARBA" id="ARBA00022723"/>
    </source>
</evidence>
<dbReference type="GO" id="GO:0020037">
    <property type="term" value="F:heme binding"/>
    <property type="evidence" value="ECO:0007669"/>
    <property type="project" value="InterPro"/>
</dbReference>
<dbReference type="AlphaFoldDB" id="A0A3B1BLS3"/>
<evidence type="ECO:0000256" key="2">
    <source>
        <dbReference type="ARBA" id="ARBA00022617"/>
    </source>
</evidence>
<sequence>MLPLVLFTSGVSNAAPVSKGTIEPTQIYKEKCSVCHGEQGNGNGQAAVGLEIKPRDFTSPVAGAELDKARMIASVTLGRAGTAMRAWQTQLSAKEIEAVVGYIRKTFMAVTSKKDEPGRKLFSLTCSVCHGEKGNGKSRAADGLRTKPRNFTSDKSKEELTRERMIKSVTYGVPDSPMVGWGVRLKPEEIETVVDYIRKTFMGIDPEDAKKRAKAIYAAKMGKPAWANSGDGASLETYMAEVMPNGLTGDPTKGGDFFNKNCYVCHGKSGQGDGPRSRFINPKPRNFRHSSSLTKYNRPTLFKSISNGRLKSEMPAWKHVLSDQQIADIAEYVFQTFIHPKQEKKKGEG</sequence>
<evidence type="ECO:0000259" key="7">
    <source>
        <dbReference type="PROSITE" id="PS51007"/>
    </source>
</evidence>
<evidence type="ECO:0000256" key="5">
    <source>
        <dbReference type="ARBA" id="ARBA00023004"/>
    </source>
</evidence>
<gene>
    <name evidence="8" type="ORF">MNBD_NITROSPINAE01-758</name>
</gene>
<keyword evidence="2" id="KW-0349">Heme</keyword>
<dbReference type="EMBL" id="UOGC01000010">
    <property type="protein sequence ID" value="VAX15491.1"/>
    <property type="molecule type" value="Genomic_DNA"/>
</dbReference>
<evidence type="ECO:0000256" key="4">
    <source>
        <dbReference type="ARBA" id="ARBA00022982"/>
    </source>
</evidence>